<protein>
    <submittedName>
        <fullName evidence="2">Adenine glycosylase</fullName>
    </submittedName>
</protein>
<accession>A0A8S5NFX7</accession>
<feature type="region of interest" description="Disordered" evidence="1">
    <location>
        <begin position="113"/>
        <end position="141"/>
    </location>
</feature>
<proteinExistence type="predicted"/>
<feature type="compositionally biased region" description="Basic residues" evidence="1">
    <location>
        <begin position="123"/>
        <end position="141"/>
    </location>
</feature>
<name>A0A8S5NFX7_9CAUD</name>
<evidence type="ECO:0000256" key="1">
    <source>
        <dbReference type="SAM" id="MobiDB-lite"/>
    </source>
</evidence>
<dbReference type="EMBL" id="BK015149">
    <property type="protein sequence ID" value="DAD92995.1"/>
    <property type="molecule type" value="Genomic_DNA"/>
</dbReference>
<sequence>MNKREKFLKEIAEVINRNSLEAHFNDTPDYILAEVAVEAMENFAEASARRDNWHGFKEADKPGEVVRNEDCDNCPVRGICPEHKKPEAFDVPKEVRAMAEFFGKMFPGSKVEIHRVEMPKRNPRDKRRAKNKRKGGNNGKK</sequence>
<reference evidence="2" key="1">
    <citation type="journal article" date="2021" name="Proc. Natl. Acad. Sci. U.S.A.">
        <title>A Catalog of Tens of Thousands of Viruses from Human Metagenomes Reveals Hidden Associations with Chronic Diseases.</title>
        <authorList>
            <person name="Tisza M.J."/>
            <person name="Buck C.B."/>
        </authorList>
    </citation>
    <scope>NUCLEOTIDE SEQUENCE</scope>
    <source>
        <strain evidence="2">Ctrok7</strain>
    </source>
</reference>
<feature type="compositionally biased region" description="Basic and acidic residues" evidence="1">
    <location>
        <begin position="113"/>
        <end position="122"/>
    </location>
</feature>
<organism evidence="2">
    <name type="scientific">Siphoviridae sp. ctrok7</name>
    <dbReference type="NCBI Taxonomy" id="2826480"/>
    <lineage>
        <taxon>Viruses</taxon>
        <taxon>Duplodnaviria</taxon>
        <taxon>Heunggongvirae</taxon>
        <taxon>Uroviricota</taxon>
        <taxon>Caudoviricetes</taxon>
    </lineage>
</organism>
<evidence type="ECO:0000313" key="2">
    <source>
        <dbReference type="EMBL" id="DAD92995.1"/>
    </source>
</evidence>